<dbReference type="Proteomes" id="UP000620064">
    <property type="component" value="Unassembled WGS sequence"/>
</dbReference>
<dbReference type="EMBL" id="BMLV01000005">
    <property type="protein sequence ID" value="GGP05478.1"/>
    <property type="molecule type" value="Genomic_DNA"/>
</dbReference>
<accession>A0ABQ2NM94</accession>
<comment type="caution">
    <text evidence="1">The sequence shown here is derived from an EMBL/GenBank/DDBJ whole genome shotgun (WGS) entry which is preliminary data.</text>
</comment>
<gene>
    <name evidence="1" type="ORF">GCM10010992_21720</name>
</gene>
<reference evidence="2" key="1">
    <citation type="journal article" date="2019" name="Int. J. Syst. Evol. Microbiol.">
        <title>The Global Catalogue of Microorganisms (GCM) 10K type strain sequencing project: providing services to taxonomists for standard genome sequencing and annotation.</title>
        <authorList>
            <consortium name="The Broad Institute Genomics Platform"/>
            <consortium name="The Broad Institute Genome Sequencing Center for Infectious Disease"/>
            <person name="Wu L."/>
            <person name="Ma J."/>
        </authorList>
    </citation>
    <scope>NUCLEOTIDE SEQUENCE [LARGE SCALE GENOMIC DNA]</scope>
    <source>
        <strain evidence="2">CGMCC 1.7656</strain>
    </source>
</reference>
<evidence type="ECO:0000313" key="2">
    <source>
        <dbReference type="Proteomes" id="UP000620064"/>
    </source>
</evidence>
<protein>
    <recommendedName>
        <fullName evidence="3">Antitoxin component YwqK of the YwqJK toxin-antitoxin module</fullName>
    </recommendedName>
</protein>
<evidence type="ECO:0000313" key="1">
    <source>
        <dbReference type="EMBL" id="GGP05478.1"/>
    </source>
</evidence>
<sequence>MKNFLLLISVFLVQFSFAQKDNIEKYLSENWGVNKDVAKIEEVKYSPGMTSGKFEPKETKIYTFKNGKLISLETQYSKDKVIETFEYNTQGKPVRYTYITTGTDKASENISTFIYNKNGKLSEIKPSNPRFHWQYKYQYKSDGTPSVIEIFDEGKLSNKNIITSYNDEKNYTYINENYSTNDGKKVFELKESRVNGQRPMRKDAWVEGKDQFGNVIRIRENNAVFGKYYYSRKLTYNNGEITGSTEYNPYFSEGINATVEKTPENINPKNRYKTRLNTEGKFSVIDEKGNAISDYSKSFISPNRTDFLFLDPNNGEAALIENATPSENFVEMKPYNCPSKMYIVINTDYKFIIFENGKQVDTSNMKISQDINNLVVSENNIPKYFIPNFDKLTFLKFYPLSILAL</sequence>
<name>A0ABQ2NM94_9FLAO</name>
<dbReference type="RefSeq" id="WP_188618152.1">
    <property type="nucleotide sequence ID" value="NZ_BMLV01000005.1"/>
</dbReference>
<proteinExistence type="predicted"/>
<organism evidence="1 2">
    <name type="scientific">Cloacibacterium rupense</name>
    <dbReference type="NCBI Taxonomy" id="517423"/>
    <lineage>
        <taxon>Bacteria</taxon>
        <taxon>Pseudomonadati</taxon>
        <taxon>Bacteroidota</taxon>
        <taxon>Flavobacteriia</taxon>
        <taxon>Flavobacteriales</taxon>
        <taxon>Weeksellaceae</taxon>
    </lineage>
</organism>
<evidence type="ECO:0008006" key="3">
    <source>
        <dbReference type="Google" id="ProtNLM"/>
    </source>
</evidence>
<keyword evidence="2" id="KW-1185">Reference proteome</keyword>